<organism evidence="1 2">
    <name type="scientific">Parelaphostrongylus tenuis</name>
    <name type="common">Meningeal worm</name>
    <dbReference type="NCBI Taxonomy" id="148309"/>
    <lineage>
        <taxon>Eukaryota</taxon>
        <taxon>Metazoa</taxon>
        <taxon>Ecdysozoa</taxon>
        <taxon>Nematoda</taxon>
        <taxon>Chromadorea</taxon>
        <taxon>Rhabditida</taxon>
        <taxon>Rhabditina</taxon>
        <taxon>Rhabditomorpha</taxon>
        <taxon>Strongyloidea</taxon>
        <taxon>Metastrongylidae</taxon>
        <taxon>Parelaphostrongylus</taxon>
    </lineage>
</organism>
<sequence length="101" mass="11463">MPFCLVNMIQAVKPGVLRHSSHRSDTELSFSRRTERKAAMSNKLAPLALELINAKKKTTISSQKRCAQRSLKESLRDDEESQKHVIQSFYIEGGSECIRKS</sequence>
<name>A0AAD5MK09_PARTN</name>
<dbReference type="EMBL" id="JAHQIW010003728">
    <property type="protein sequence ID" value="KAJ1359912.1"/>
    <property type="molecule type" value="Genomic_DNA"/>
</dbReference>
<dbReference type="AlphaFoldDB" id="A0AAD5MK09"/>
<dbReference type="Proteomes" id="UP001196413">
    <property type="component" value="Unassembled WGS sequence"/>
</dbReference>
<proteinExistence type="predicted"/>
<evidence type="ECO:0000313" key="1">
    <source>
        <dbReference type="EMBL" id="KAJ1359912.1"/>
    </source>
</evidence>
<reference evidence="1" key="1">
    <citation type="submission" date="2021-06" db="EMBL/GenBank/DDBJ databases">
        <title>Parelaphostrongylus tenuis whole genome reference sequence.</title>
        <authorList>
            <person name="Garwood T.J."/>
            <person name="Larsen P.A."/>
            <person name="Fountain-Jones N.M."/>
            <person name="Garbe J.R."/>
            <person name="Macchietto M.G."/>
            <person name="Kania S.A."/>
            <person name="Gerhold R.W."/>
            <person name="Richards J.E."/>
            <person name="Wolf T.M."/>
        </authorList>
    </citation>
    <scope>NUCLEOTIDE SEQUENCE</scope>
    <source>
        <strain evidence="1">MNPRO001-30</strain>
        <tissue evidence="1">Meninges</tissue>
    </source>
</reference>
<gene>
    <name evidence="1" type="ORF">KIN20_018738</name>
</gene>
<evidence type="ECO:0000313" key="2">
    <source>
        <dbReference type="Proteomes" id="UP001196413"/>
    </source>
</evidence>
<comment type="caution">
    <text evidence="1">The sequence shown here is derived from an EMBL/GenBank/DDBJ whole genome shotgun (WGS) entry which is preliminary data.</text>
</comment>
<protein>
    <submittedName>
        <fullName evidence="1">Uncharacterized protein</fullName>
    </submittedName>
</protein>
<accession>A0AAD5MK09</accession>
<keyword evidence="2" id="KW-1185">Reference proteome</keyword>